<name>A0AAV1YRL9_9ARAC</name>
<dbReference type="EMBL" id="CAXIEN010000002">
    <property type="protein sequence ID" value="CAL1261474.1"/>
    <property type="molecule type" value="Genomic_DNA"/>
</dbReference>
<keyword evidence="2" id="KW-1185">Reference proteome</keyword>
<evidence type="ECO:0000313" key="1">
    <source>
        <dbReference type="EMBL" id="CAL1261474.1"/>
    </source>
</evidence>
<feature type="non-terminal residue" evidence="1">
    <location>
        <position position="1"/>
    </location>
</feature>
<protein>
    <submittedName>
        <fullName evidence="1">Uncharacterized protein</fullName>
    </submittedName>
</protein>
<gene>
    <name evidence="1" type="ORF">LARSCL_LOCUS418</name>
</gene>
<evidence type="ECO:0000313" key="2">
    <source>
        <dbReference type="Proteomes" id="UP001497382"/>
    </source>
</evidence>
<reference evidence="1 2" key="1">
    <citation type="submission" date="2024-04" db="EMBL/GenBank/DDBJ databases">
        <authorList>
            <person name="Rising A."/>
            <person name="Reimegard J."/>
            <person name="Sonavane S."/>
            <person name="Akerstrom W."/>
            <person name="Nylinder S."/>
            <person name="Hedman E."/>
            <person name="Kallberg Y."/>
        </authorList>
    </citation>
    <scope>NUCLEOTIDE SEQUENCE [LARGE SCALE GENOMIC DNA]</scope>
</reference>
<accession>A0AAV1YRL9</accession>
<proteinExistence type="predicted"/>
<dbReference type="Proteomes" id="UP001497382">
    <property type="component" value="Unassembled WGS sequence"/>
</dbReference>
<sequence>SQTCCNSIGKRSQVVEFETGLLLPVVGKTNSRTLSKTTRQKVPSELRLANASCCHSE</sequence>
<dbReference type="AlphaFoldDB" id="A0AAV1YRL9"/>
<organism evidence="1 2">
    <name type="scientific">Larinioides sclopetarius</name>
    <dbReference type="NCBI Taxonomy" id="280406"/>
    <lineage>
        <taxon>Eukaryota</taxon>
        <taxon>Metazoa</taxon>
        <taxon>Ecdysozoa</taxon>
        <taxon>Arthropoda</taxon>
        <taxon>Chelicerata</taxon>
        <taxon>Arachnida</taxon>
        <taxon>Araneae</taxon>
        <taxon>Araneomorphae</taxon>
        <taxon>Entelegynae</taxon>
        <taxon>Araneoidea</taxon>
        <taxon>Araneidae</taxon>
        <taxon>Larinioides</taxon>
    </lineage>
</organism>
<comment type="caution">
    <text evidence="1">The sequence shown here is derived from an EMBL/GenBank/DDBJ whole genome shotgun (WGS) entry which is preliminary data.</text>
</comment>